<proteinExistence type="predicted"/>
<dbReference type="InterPro" id="IPR000225">
    <property type="entry name" value="Armadillo"/>
</dbReference>
<evidence type="ECO:0000313" key="7">
    <source>
        <dbReference type="EMBL" id="PWN22795.1"/>
    </source>
</evidence>
<dbReference type="OrthoDB" id="5559898at2759"/>
<dbReference type="GO" id="GO:0043161">
    <property type="term" value="P:proteasome-mediated ubiquitin-dependent protein catabolic process"/>
    <property type="evidence" value="ECO:0007669"/>
    <property type="project" value="TreeGrafter"/>
</dbReference>
<dbReference type="InterPro" id="IPR038739">
    <property type="entry name" value="ARMC8/Vid28"/>
</dbReference>
<dbReference type="SMART" id="SM00185">
    <property type="entry name" value="ARM"/>
    <property type="match status" value="4"/>
</dbReference>
<dbReference type="RefSeq" id="XP_025349955.1">
    <property type="nucleotide sequence ID" value="XM_025494042.1"/>
</dbReference>
<dbReference type="PANTHER" id="PTHR15651:SF7">
    <property type="entry name" value="ARMADILLO REPEAT-CONTAINING PROTEIN 8"/>
    <property type="match status" value="1"/>
</dbReference>
<dbReference type="InterPro" id="IPR011989">
    <property type="entry name" value="ARM-like"/>
</dbReference>
<evidence type="ECO:0000256" key="1">
    <source>
        <dbReference type="ARBA" id="ARBA00004123"/>
    </source>
</evidence>
<gene>
    <name evidence="7" type="ORF">BCV69DRAFT_296771</name>
</gene>
<evidence type="ECO:0000256" key="2">
    <source>
        <dbReference type="ARBA" id="ARBA00004496"/>
    </source>
</evidence>
<feature type="region of interest" description="Disordered" evidence="6">
    <location>
        <begin position="171"/>
        <end position="197"/>
    </location>
</feature>
<evidence type="ECO:0000256" key="5">
    <source>
        <dbReference type="ARBA" id="ARBA00023242"/>
    </source>
</evidence>
<feature type="compositionally biased region" description="Low complexity" evidence="6">
    <location>
        <begin position="278"/>
        <end position="287"/>
    </location>
</feature>
<keyword evidence="4" id="KW-0677">Repeat</keyword>
<sequence>MTVVASPLEGQLRELRALRNSVIGSRTRKGQVVLGGKVPELILLLRTPLDSTESFEVRALAATIIGSLAHSPSSPTLLSLLRAGAPAALIAALADLAELRRTNAALFASADPLKALESLLRSLRSILIALADEVAPDPRYGLGIGRDGSKDLGPGAKTKSWREPSNWAMAQAGFSDNTPDEDTKMSTAVPSGSSRGLHDFRLASPREELTLLARSAIAEAFSEQALPVLLGAVFLSPIPRDERADKVFSDARAASRTRLESPVASMLLPPRSRESSRSRPANSSLVSAADSSSISDLSAVGSESGSASMLNRGKILAISEMVFGILSVCLPIAGPNPQGSAIGKSAKRSYSAAETDLIMRKRRVMDFQGRESAFTAWSQPPGLYPFAVETVRAESLVGDHEDAMSGEPSLLSVLLEGAECGFSKTQETALWALAELTREGSEASVKLFRCHSPSGLLSTAMLLSLRKDSNAHVRLAAYCCLAHIIKVHPFTPKTNEKVLGGLIELLEYPGEIQIAAAFAIAKVVADDPVLQCIACEKGYDAISKLGTLLNQASKTSLAISRSSSQARCGSSPSSSSSTVTDNPAYRLQEAALTALAALTFSRDHMRRQFIDFSSPPLLPLVVPLLTTGSLGTRVAACRLVRALSRSISILRTSLVDAGVSEKLIAIIKNTEENVDVKVEATATICNLVLSFAPMRQFLMENGGISKLVELCASPHGPTRLNALWAIKNVIYASETAFKEHVMKELGYSSLTAIAEGQVTKSSPAAAAAAALEAEAADEDDSEEDDTTALQEQALNIIRNLASSREVDIEATFAGFGGATSFFELLESVIWQRKSDLVTEQAAYILVNIATGSVEHRRALLDRPNLLDALCYFATHPRSDVRVAAVWAAMNLTQHASPTPDAVGLEAVKRLRMFGFAEKLDALRSDPERDVSDRAKALMSRFE</sequence>
<dbReference type="InterPro" id="IPR016024">
    <property type="entry name" value="ARM-type_fold"/>
</dbReference>
<dbReference type="PANTHER" id="PTHR15651">
    <property type="entry name" value="ARMADILLO REPEAT-CONTAINING PROTEIN 8"/>
    <property type="match status" value="1"/>
</dbReference>
<dbReference type="Gene3D" id="1.25.10.10">
    <property type="entry name" value="Leucine-rich Repeat Variant"/>
    <property type="match status" value="2"/>
</dbReference>
<keyword evidence="5" id="KW-0539">Nucleus</keyword>
<comment type="subcellular location">
    <subcellularLocation>
        <location evidence="2">Cytoplasm</location>
    </subcellularLocation>
    <subcellularLocation>
        <location evidence="1">Nucleus</location>
    </subcellularLocation>
</comment>
<accession>A0A316UHX7</accession>
<dbReference type="STRING" id="1684307.A0A316UHX7"/>
<evidence type="ECO:0000256" key="6">
    <source>
        <dbReference type="SAM" id="MobiDB-lite"/>
    </source>
</evidence>
<dbReference type="GO" id="GO:0034657">
    <property type="term" value="C:GID complex"/>
    <property type="evidence" value="ECO:0007669"/>
    <property type="project" value="TreeGrafter"/>
</dbReference>
<evidence type="ECO:0000256" key="3">
    <source>
        <dbReference type="ARBA" id="ARBA00022490"/>
    </source>
</evidence>
<dbReference type="GO" id="GO:0005737">
    <property type="term" value="C:cytoplasm"/>
    <property type="evidence" value="ECO:0007669"/>
    <property type="project" value="UniProtKB-SubCell"/>
</dbReference>
<keyword evidence="8" id="KW-1185">Reference proteome</keyword>
<organism evidence="7 8">
    <name type="scientific">Pseudomicrostroma glucosiphilum</name>
    <dbReference type="NCBI Taxonomy" id="1684307"/>
    <lineage>
        <taxon>Eukaryota</taxon>
        <taxon>Fungi</taxon>
        <taxon>Dikarya</taxon>
        <taxon>Basidiomycota</taxon>
        <taxon>Ustilaginomycotina</taxon>
        <taxon>Exobasidiomycetes</taxon>
        <taxon>Microstromatales</taxon>
        <taxon>Microstromatales incertae sedis</taxon>
        <taxon>Pseudomicrostroma</taxon>
    </lineage>
</organism>
<feature type="region of interest" description="Disordered" evidence="6">
    <location>
        <begin position="259"/>
        <end position="287"/>
    </location>
</feature>
<dbReference type="Proteomes" id="UP000245942">
    <property type="component" value="Unassembled WGS sequence"/>
</dbReference>
<dbReference type="GO" id="GO:0005634">
    <property type="term" value="C:nucleus"/>
    <property type="evidence" value="ECO:0007669"/>
    <property type="project" value="UniProtKB-SubCell"/>
</dbReference>
<protein>
    <submittedName>
        <fullName evidence="7">ARM repeat-containing protein</fullName>
    </submittedName>
</protein>
<evidence type="ECO:0000256" key="4">
    <source>
        <dbReference type="ARBA" id="ARBA00022737"/>
    </source>
</evidence>
<name>A0A316UHX7_9BASI</name>
<dbReference type="GeneID" id="37015776"/>
<dbReference type="SUPFAM" id="SSF48371">
    <property type="entry name" value="ARM repeat"/>
    <property type="match status" value="2"/>
</dbReference>
<reference evidence="7 8" key="1">
    <citation type="journal article" date="2018" name="Mol. Biol. Evol.">
        <title>Broad Genomic Sampling Reveals a Smut Pathogenic Ancestry of the Fungal Clade Ustilaginomycotina.</title>
        <authorList>
            <person name="Kijpornyongpan T."/>
            <person name="Mondo S.J."/>
            <person name="Barry K."/>
            <person name="Sandor L."/>
            <person name="Lee J."/>
            <person name="Lipzen A."/>
            <person name="Pangilinan J."/>
            <person name="LaButti K."/>
            <person name="Hainaut M."/>
            <person name="Henrissat B."/>
            <person name="Grigoriev I.V."/>
            <person name="Spatafora J.W."/>
            <person name="Aime M.C."/>
        </authorList>
    </citation>
    <scope>NUCLEOTIDE SEQUENCE [LARGE SCALE GENOMIC DNA]</scope>
    <source>
        <strain evidence="7 8">MCA 4718</strain>
    </source>
</reference>
<feature type="compositionally biased region" description="Polar residues" evidence="6">
    <location>
        <begin position="185"/>
        <end position="194"/>
    </location>
</feature>
<keyword evidence="3" id="KW-0963">Cytoplasm</keyword>
<dbReference type="EMBL" id="KZ819322">
    <property type="protein sequence ID" value="PWN22795.1"/>
    <property type="molecule type" value="Genomic_DNA"/>
</dbReference>
<evidence type="ECO:0000313" key="8">
    <source>
        <dbReference type="Proteomes" id="UP000245942"/>
    </source>
</evidence>
<dbReference type="AlphaFoldDB" id="A0A316UHX7"/>